<dbReference type="Proteomes" id="UP001168877">
    <property type="component" value="Unassembled WGS sequence"/>
</dbReference>
<feature type="region of interest" description="Disordered" evidence="1">
    <location>
        <begin position="14"/>
        <end position="55"/>
    </location>
</feature>
<proteinExistence type="predicted"/>
<feature type="compositionally biased region" description="Basic and acidic residues" evidence="1">
    <location>
        <begin position="14"/>
        <end position="33"/>
    </location>
</feature>
<sequence>MYVFGVQVEGEHLKDAEPMPALGEREKEREKNRRQSLLSSHHKSPRSSSLSTASRCRSSSVHAAPASLHLIVAVIYRSTVHAAPPWPMLLLWSPEPSTRLLRSLEASMLLLSLEHVTAPRLLQYYFSEWLPMELNGLKFHQAPLEKSMCRNSQSLELLSWIHYTQFYQIDWTTISLSKKQEKENHCL</sequence>
<name>A0AA39RYE1_ACESA</name>
<gene>
    <name evidence="2" type="ORF">LWI29_000652</name>
</gene>
<dbReference type="AlphaFoldDB" id="A0AA39RYE1"/>
<comment type="caution">
    <text evidence="2">The sequence shown here is derived from an EMBL/GenBank/DDBJ whole genome shotgun (WGS) entry which is preliminary data.</text>
</comment>
<evidence type="ECO:0000313" key="3">
    <source>
        <dbReference type="Proteomes" id="UP001168877"/>
    </source>
</evidence>
<organism evidence="2 3">
    <name type="scientific">Acer saccharum</name>
    <name type="common">Sugar maple</name>
    <dbReference type="NCBI Taxonomy" id="4024"/>
    <lineage>
        <taxon>Eukaryota</taxon>
        <taxon>Viridiplantae</taxon>
        <taxon>Streptophyta</taxon>
        <taxon>Embryophyta</taxon>
        <taxon>Tracheophyta</taxon>
        <taxon>Spermatophyta</taxon>
        <taxon>Magnoliopsida</taxon>
        <taxon>eudicotyledons</taxon>
        <taxon>Gunneridae</taxon>
        <taxon>Pentapetalae</taxon>
        <taxon>rosids</taxon>
        <taxon>malvids</taxon>
        <taxon>Sapindales</taxon>
        <taxon>Sapindaceae</taxon>
        <taxon>Hippocastanoideae</taxon>
        <taxon>Acereae</taxon>
        <taxon>Acer</taxon>
    </lineage>
</organism>
<evidence type="ECO:0000256" key="1">
    <source>
        <dbReference type="SAM" id="MobiDB-lite"/>
    </source>
</evidence>
<feature type="compositionally biased region" description="Low complexity" evidence="1">
    <location>
        <begin position="46"/>
        <end position="55"/>
    </location>
</feature>
<reference evidence="2" key="1">
    <citation type="journal article" date="2022" name="Plant J.">
        <title>Strategies of tolerance reflected in two North American maple genomes.</title>
        <authorList>
            <person name="McEvoy S.L."/>
            <person name="Sezen U.U."/>
            <person name="Trouern-Trend A."/>
            <person name="McMahon S.M."/>
            <person name="Schaberg P.G."/>
            <person name="Yang J."/>
            <person name="Wegrzyn J.L."/>
            <person name="Swenson N.G."/>
        </authorList>
    </citation>
    <scope>NUCLEOTIDE SEQUENCE</scope>
    <source>
        <strain evidence="2">NS2018</strain>
    </source>
</reference>
<keyword evidence="3" id="KW-1185">Reference proteome</keyword>
<reference evidence="2" key="2">
    <citation type="submission" date="2023-06" db="EMBL/GenBank/DDBJ databases">
        <authorList>
            <person name="Swenson N.G."/>
            <person name="Wegrzyn J.L."/>
            <person name="Mcevoy S.L."/>
        </authorList>
    </citation>
    <scope>NUCLEOTIDE SEQUENCE</scope>
    <source>
        <strain evidence="2">NS2018</strain>
        <tissue evidence="2">Leaf</tissue>
    </source>
</reference>
<accession>A0AA39RYE1</accession>
<evidence type="ECO:0000313" key="2">
    <source>
        <dbReference type="EMBL" id="KAK0586081.1"/>
    </source>
</evidence>
<protein>
    <submittedName>
        <fullName evidence="2">Uncharacterized protein</fullName>
    </submittedName>
</protein>
<dbReference type="EMBL" id="JAUESC010000382">
    <property type="protein sequence ID" value="KAK0586081.1"/>
    <property type="molecule type" value="Genomic_DNA"/>
</dbReference>